<feature type="transmembrane region" description="Helical" evidence="2">
    <location>
        <begin position="107"/>
        <end position="130"/>
    </location>
</feature>
<proteinExistence type="predicted"/>
<keyword evidence="2" id="KW-0812">Transmembrane</keyword>
<keyword evidence="4" id="KW-1185">Reference proteome</keyword>
<feature type="compositionally biased region" description="Polar residues" evidence="1">
    <location>
        <begin position="1"/>
        <end position="12"/>
    </location>
</feature>
<comment type="caution">
    <text evidence="3">The sequence shown here is derived from an EMBL/GenBank/DDBJ whole genome shotgun (WGS) entry which is preliminary data.</text>
</comment>
<feature type="transmembrane region" description="Helical" evidence="2">
    <location>
        <begin position="77"/>
        <end position="101"/>
    </location>
</feature>
<evidence type="ECO:0000256" key="1">
    <source>
        <dbReference type="SAM" id="MobiDB-lite"/>
    </source>
</evidence>
<gene>
    <name evidence="3" type="ORF">CLV43_101461</name>
</gene>
<keyword evidence="2" id="KW-0472">Membrane</keyword>
<dbReference type="Proteomes" id="UP000239494">
    <property type="component" value="Unassembled WGS sequence"/>
</dbReference>
<dbReference type="InterPro" id="IPR009937">
    <property type="entry name" value="Phage_holin_3_6"/>
</dbReference>
<keyword evidence="2" id="KW-1133">Transmembrane helix</keyword>
<name>A0A2T0TKE8_9PSEU</name>
<evidence type="ECO:0000313" key="3">
    <source>
        <dbReference type="EMBL" id="PRY46190.1"/>
    </source>
</evidence>
<dbReference type="EMBL" id="PVTF01000001">
    <property type="protein sequence ID" value="PRY46190.1"/>
    <property type="molecule type" value="Genomic_DNA"/>
</dbReference>
<organism evidence="3 4">
    <name type="scientific">Umezawaea tangerina</name>
    <dbReference type="NCBI Taxonomy" id="84725"/>
    <lineage>
        <taxon>Bacteria</taxon>
        <taxon>Bacillati</taxon>
        <taxon>Actinomycetota</taxon>
        <taxon>Actinomycetes</taxon>
        <taxon>Pseudonocardiales</taxon>
        <taxon>Pseudonocardiaceae</taxon>
        <taxon>Umezawaea</taxon>
    </lineage>
</organism>
<dbReference type="OrthoDB" id="3828498at2"/>
<dbReference type="Pfam" id="PF07332">
    <property type="entry name" value="Phage_holin_3_6"/>
    <property type="match status" value="1"/>
</dbReference>
<feature type="region of interest" description="Disordered" evidence="1">
    <location>
        <begin position="1"/>
        <end position="22"/>
    </location>
</feature>
<sequence length="162" mass="17807">MTSARENTNGSRATDGLPPVPSIPLRAENAARIAEETSLGGLVRDATSHLSTLVRAEVELAKSEVVKEVKKGVTGSVYFIIALTVLLFSLFFLFLTIGYALYDIFGWPLSLSFLTVFVAMLLVTGLFAFLGYRKVKKLKAPERTIESAKDIVDTLRHRGETR</sequence>
<reference evidence="3 4" key="1">
    <citation type="submission" date="2018-03" db="EMBL/GenBank/DDBJ databases">
        <title>Genomic Encyclopedia of Archaeal and Bacterial Type Strains, Phase II (KMG-II): from individual species to whole genera.</title>
        <authorList>
            <person name="Goeker M."/>
        </authorList>
    </citation>
    <scope>NUCLEOTIDE SEQUENCE [LARGE SCALE GENOMIC DNA]</scope>
    <source>
        <strain evidence="3 4">DSM 44720</strain>
    </source>
</reference>
<accession>A0A2T0TKE8</accession>
<dbReference type="AlphaFoldDB" id="A0A2T0TKE8"/>
<evidence type="ECO:0000313" key="4">
    <source>
        <dbReference type="Proteomes" id="UP000239494"/>
    </source>
</evidence>
<protein>
    <submittedName>
        <fullName evidence="3">Putative superfamily III holin-X</fullName>
    </submittedName>
</protein>
<evidence type="ECO:0000256" key="2">
    <source>
        <dbReference type="SAM" id="Phobius"/>
    </source>
</evidence>
<dbReference type="RefSeq" id="WP_106185258.1">
    <property type="nucleotide sequence ID" value="NZ_PVTF01000001.1"/>
</dbReference>